<organism evidence="1 2">
    <name type="scientific">Bacillus badius</name>
    <dbReference type="NCBI Taxonomy" id="1455"/>
    <lineage>
        <taxon>Bacteria</taxon>
        <taxon>Bacillati</taxon>
        <taxon>Bacillota</taxon>
        <taxon>Bacilli</taxon>
        <taxon>Bacillales</taxon>
        <taxon>Bacillaceae</taxon>
        <taxon>Pseudobacillus</taxon>
    </lineage>
</organism>
<comment type="caution">
    <text evidence="1">The sequence shown here is derived from an EMBL/GenBank/DDBJ whole genome shotgun (WGS) entry which is preliminary data.</text>
</comment>
<sequence length="50" mass="6016">MEAAFFEFLFEKTRNDFLRNTSYLNGQKRATIKAGEIRWHIASTPYYLIR</sequence>
<gene>
    <name evidence="1" type="ORF">SD77_1539</name>
</gene>
<dbReference type="EMBL" id="JXLP01000015">
    <property type="protein sequence ID" value="KIL77296.1"/>
    <property type="molecule type" value="Genomic_DNA"/>
</dbReference>
<protein>
    <submittedName>
        <fullName evidence="1">Uncharacterized protein</fullName>
    </submittedName>
</protein>
<keyword evidence="2" id="KW-1185">Reference proteome</keyword>
<dbReference type="Proteomes" id="UP000031982">
    <property type="component" value="Unassembled WGS sequence"/>
</dbReference>
<proteinExistence type="predicted"/>
<reference evidence="1 2" key="1">
    <citation type="submission" date="2015-01" db="EMBL/GenBank/DDBJ databases">
        <title>Genome Assembly of Bacillus badius MTCC 1458.</title>
        <authorList>
            <person name="Verma A."/>
            <person name="Khatri I."/>
            <person name="Mual P."/>
            <person name="Subramanian S."/>
            <person name="Krishnamurthi S."/>
        </authorList>
    </citation>
    <scope>NUCLEOTIDE SEQUENCE [LARGE SCALE GENOMIC DNA]</scope>
    <source>
        <strain evidence="1 2">MTCC 1458</strain>
    </source>
</reference>
<name>A0ABR5ASH9_BACBA</name>
<evidence type="ECO:0000313" key="1">
    <source>
        <dbReference type="EMBL" id="KIL77296.1"/>
    </source>
</evidence>
<accession>A0ABR5ASH9</accession>
<evidence type="ECO:0000313" key="2">
    <source>
        <dbReference type="Proteomes" id="UP000031982"/>
    </source>
</evidence>